<evidence type="ECO:0000256" key="5">
    <source>
        <dbReference type="ARBA" id="ARBA00023136"/>
    </source>
</evidence>
<feature type="transmembrane region" description="Helical" evidence="6">
    <location>
        <begin position="223"/>
        <end position="245"/>
    </location>
</feature>
<feature type="transmembrane region" description="Helical" evidence="6">
    <location>
        <begin position="279"/>
        <end position="304"/>
    </location>
</feature>
<dbReference type="InterPro" id="IPR003838">
    <property type="entry name" value="ABC3_permease_C"/>
</dbReference>
<dbReference type="PANTHER" id="PTHR46795">
    <property type="entry name" value="ABC TRANSPORTER PERMEASE-RELATED-RELATED"/>
    <property type="match status" value="1"/>
</dbReference>
<feature type="transmembrane region" description="Helical" evidence="6">
    <location>
        <begin position="108"/>
        <end position="131"/>
    </location>
</feature>
<feature type="transmembrane region" description="Helical" evidence="6">
    <location>
        <begin position="151"/>
        <end position="176"/>
    </location>
</feature>
<dbReference type="InterPro" id="IPR052536">
    <property type="entry name" value="ABC-4_Integral_Memb_Prot"/>
</dbReference>
<evidence type="ECO:0000313" key="9">
    <source>
        <dbReference type="Proteomes" id="UP000637695"/>
    </source>
</evidence>
<feature type="transmembrane region" description="Helical" evidence="6">
    <location>
        <begin position="197"/>
        <end position="217"/>
    </location>
</feature>
<name>A0A917K2P2_9BACL</name>
<evidence type="ECO:0000256" key="6">
    <source>
        <dbReference type="SAM" id="Phobius"/>
    </source>
</evidence>
<keyword evidence="9" id="KW-1185">Reference proteome</keyword>
<evidence type="ECO:0000256" key="2">
    <source>
        <dbReference type="ARBA" id="ARBA00022475"/>
    </source>
</evidence>
<dbReference type="EMBL" id="BMOY01000003">
    <property type="protein sequence ID" value="GGI96534.1"/>
    <property type="molecule type" value="Genomic_DNA"/>
</dbReference>
<evidence type="ECO:0000256" key="1">
    <source>
        <dbReference type="ARBA" id="ARBA00004651"/>
    </source>
</evidence>
<evidence type="ECO:0000259" key="7">
    <source>
        <dbReference type="Pfam" id="PF02687"/>
    </source>
</evidence>
<feature type="transmembrane region" description="Helical" evidence="6">
    <location>
        <begin position="586"/>
        <end position="606"/>
    </location>
</feature>
<dbReference type="RefSeq" id="WP_188880722.1">
    <property type="nucleotide sequence ID" value="NZ_BMOY01000003.1"/>
</dbReference>
<feature type="domain" description="ABC3 transporter permease C-terminal" evidence="7">
    <location>
        <begin position="64"/>
        <end position="152"/>
    </location>
</feature>
<feature type="transmembrane region" description="Helical" evidence="6">
    <location>
        <begin position="618"/>
        <end position="637"/>
    </location>
</feature>
<sequence length="661" mass="72776">MTWPRLLLKTTLHAGARHLGYWASFGLMVMIYVLFSSFVHQPAVVRGEAPRIVIAVVEISQATLVVFSALFAFWVHAVQAANRDQEIRLWFTLGMTPRQMWCLVAGESLLLGLLALVAGIAAGLLFSRLFLLSAASVFNLPYVPPPPSVSAVWQTVIWFGLASEADAVWIAFRVVGRSHRRANSMPPGPSGRSARGAWARDALAPVCLAGAYVLALNAHETNVVLTTLLVVALVGVGTHLGYKWLLPDALQVFRTASRNTVARLSLVRMSQRTAADARTLTMVTLTLTTIFTALGVACSMRAVAEVNTLRIAPFSIQFLSPNTSNSLLTPKEMEAVLTAKQLRIVQEIHVPVLSGTLRDISGGQRECLAVMAISQSIFERVRRVIALSYPQLLPYLPDWANPSAGTAHLLYPYPYMAQHRWATHEVVLTVGTTQIPLKITGQRNTRLFNKQNHMDAVLVLPDRTFAHGFSQARRQDKWTIHGTILANWKHSGDAFRLFSHQLAENQRWLLTSTVEEYVGTMQLTTVALFCGVVTSLVLFFTCLSALHVRLTAERETVDLPLAKTLWSMGADVRVMRRLLRVDTGRLFLTPFIVAAAHATVAMVDYSHFATMTTTGWEAFFATLAVCGAGIAGAWILMTSRYLHYLLDAAHVDDLVSGSLTP</sequence>
<keyword evidence="3 6" id="KW-0812">Transmembrane</keyword>
<evidence type="ECO:0000256" key="4">
    <source>
        <dbReference type="ARBA" id="ARBA00022989"/>
    </source>
</evidence>
<feature type="transmembrane region" description="Helical" evidence="6">
    <location>
        <begin position="52"/>
        <end position="75"/>
    </location>
</feature>
<protein>
    <submittedName>
        <fullName evidence="8">ABC transporter permease</fullName>
    </submittedName>
</protein>
<keyword evidence="5 6" id="KW-0472">Membrane</keyword>
<dbReference type="Proteomes" id="UP000637695">
    <property type="component" value="Unassembled WGS sequence"/>
</dbReference>
<accession>A0A917K2P2</accession>
<feature type="transmembrane region" description="Helical" evidence="6">
    <location>
        <begin position="526"/>
        <end position="546"/>
    </location>
</feature>
<keyword evidence="2" id="KW-1003">Cell membrane</keyword>
<evidence type="ECO:0000256" key="3">
    <source>
        <dbReference type="ARBA" id="ARBA00022692"/>
    </source>
</evidence>
<comment type="subcellular location">
    <subcellularLocation>
        <location evidence="1">Cell membrane</location>
        <topology evidence="1">Multi-pass membrane protein</topology>
    </subcellularLocation>
</comment>
<keyword evidence="4 6" id="KW-1133">Transmembrane helix</keyword>
<feature type="transmembrane region" description="Helical" evidence="6">
    <location>
        <begin position="21"/>
        <end position="40"/>
    </location>
</feature>
<organism evidence="8 9">
    <name type="scientific">Alicyclobacillus cellulosilyticus</name>
    <dbReference type="NCBI Taxonomy" id="1003997"/>
    <lineage>
        <taxon>Bacteria</taxon>
        <taxon>Bacillati</taxon>
        <taxon>Bacillota</taxon>
        <taxon>Bacilli</taxon>
        <taxon>Bacillales</taxon>
        <taxon>Alicyclobacillaceae</taxon>
        <taxon>Alicyclobacillus</taxon>
    </lineage>
</organism>
<comment type="caution">
    <text evidence="8">The sequence shown here is derived from an EMBL/GenBank/DDBJ whole genome shotgun (WGS) entry which is preliminary data.</text>
</comment>
<evidence type="ECO:0000313" key="8">
    <source>
        <dbReference type="EMBL" id="GGI96534.1"/>
    </source>
</evidence>
<dbReference type="AlphaFoldDB" id="A0A917K2P2"/>
<proteinExistence type="predicted"/>
<gene>
    <name evidence="8" type="ORF">GCM10010885_02850</name>
</gene>
<dbReference type="PANTHER" id="PTHR46795:SF3">
    <property type="entry name" value="ABC TRANSPORTER PERMEASE"/>
    <property type="match status" value="1"/>
</dbReference>
<dbReference type="Pfam" id="PF02687">
    <property type="entry name" value="FtsX"/>
    <property type="match status" value="1"/>
</dbReference>
<reference evidence="8" key="2">
    <citation type="submission" date="2020-09" db="EMBL/GenBank/DDBJ databases">
        <authorList>
            <person name="Sun Q."/>
            <person name="Ohkuma M."/>
        </authorList>
    </citation>
    <scope>NUCLEOTIDE SEQUENCE</scope>
    <source>
        <strain evidence="8">JCM 18487</strain>
    </source>
</reference>
<reference evidence="8" key="1">
    <citation type="journal article" date="2014" name="Int. J. Syst. Evol. Microbiol.">
        <title>Complete genome sequence of Corynebacterium casei LMG S-19264T (=DSM 44701T), isolated from a smear-ripened cheese.</title>
        <authorList>
            <consortium name="US DOE Joint Genome Institute (JGI-PGF)"/>
            <person name="Walter F."/>
            <person name="Albersmeier A."/>
            <person name="Kalinowski J."/>
            <person name="Ruckert C."/>
        </authorList>
    </citation>
    <scope>NUCLEOTIDE SEQUENCE</scope>
    <source>
        <strain evidence="8">JCM 18487</strain>
    </source>
</reference>
<dbReference type="GO" id="GO:0005886">
    <property type="term" value="C:plasma membrane"/>
    <property type="evidence" value="ECO:0007669"/>
    <property type="project" value="UniProtKB-SubCell"/>
</dbReference>